<name>A0A1F7RJI4_9BACT</name>
<dbReference type="Pfam" id="PF00892">
    <property type="entry name" value="EamA"/>
    <property type="match status" value="2"/>
</dbReference>
<evidence type="ECO:0000256" key="3">
    <source>
        <dbReference type="ARBA" id="ARBA00022448"/>
    </source>
</evidence>
<dbReference type="InterPro" id="IPR037185">
    <property type="entry name" value="EmrE-like"/>
</dbReference>
<evidence type="ECO:0000313" key="11">
    <source>
        <dbReference type="Proteomes" id="UP000179266"/>
    </source>
</evidence>
<evidence type="ECO:0000259" key="9">
    <source>
        <dbReference type="Pfam" id="PF00892"/>
    </source>
</evidence>
<organism evidence="10 11">
    <name type="scientific">Candidatus Schekmanbacteria bacterium RBG_13_48_7</name>
    <dbReference type="NCBI Taxonomy" id="1817878"/>
    <lineage>
        <taxon>Bacteria</taxon>
        <taxon>Candidatus Schekmaniibacteriota</taxon>
    </lineage>
</organism>
<dbReference type="Proteomes" id="UP000179266">
    <property type="component" value="Unassembled WGS sequence"/>
</dbReference>
<evidence type="ECO:0000256" key="4">
    <source>
        <dbReference type="ARBA" id="ARBA00022475"/>
    </source>
</evidence>
<dbReference type="PANTHER" id="PTHR22911">
    <property type="entry name" value="ACYL-MALONYL CONDENSING ENZYME-RELATED"/>
    <property type="match status" value="1"/>
</dbReference>
<comment type="subcellular location">
    <subcellularLocation>
        <location evidence="1">Cell membrane</location>
        <topology evidence="1">Multi-pass membrane protein</topology>
    </subcellularLocation>
</comment>
<evidence type="ECO:0000256" key="5">
    <source>
        <dbReference type="ARBA" id="ARBA00022692"/>
    </source>
</evidence>
<evidence type="ECO:0000256" key="1">
    <source>
        <dbReference type="ARBA" id="ARBA00004651"/>
    </source>
</evidence>
<dbReference type="NCBIfam" id="TIGR00688">
    <property type="entry name" value="rarD"/>
    <property type="match status" value="1"/>
</dbReference>
<feature type="transmembrane region" description="Helical" evidence="8">
    <location>
        <begin position="174"/>
        <end position="191"/>
    </location>
</feature>
<dbReference type="PANTHER" id="PTHR22911:SF137">
    <property type="entry name" value="SOLUTE CARRIER FAMILY 35 MEMBER G2-RELATED"/>
    <property type="match status" value="1"/>
</dbReference>
<dbReference type="EMBL" id="MGDD01000354">
    <property type="protein sequence ID" value="OGL41114.1"/>
    <property type="molecule type" value="Genomic_DNA"/>
</dbReference>
<gene>
    <name evidence="10" type="ORF">A2161_07885</name>
</gene>
<comment type="caution">
    <text evidence="10">The sequence shown here is derived from an EMBL/GenBank/DDBJ whole genome shotgun (WGS) entry which is preliminary data.</text>
</comment>
<feature type="transmembrane region" description="Helical" evidence="8">
    <location>
        <begin position="263"/>
        <end position="284"/>
    </location>
</feature>
<feature type="domain" description="EamA" evidence="9">
    <location>
        <begin position="148"/>
        <end position="278"/>
    </location>
</feature>
<feature type="transmembrane region" description="Helical" evidence="8">
    <location>
        <begin position="34"/>
        <end position="54"/>
    </location>
</feature>
<evidence type="ECO:0000256" key="6">
    <source>
        <dbReference type="ARBA" id="ARBA00022989"/>
    </source>
</evidence>
<accession>A0A1F7RJI4</accession>
<keyword evidence="7 8" id="KW-0472">Membrane</keyword>
<keyword evidence="6 8" id="KW-1133">Transmembrane helix</keyword>
<dbReference type="AlphaFoldDB" id="A0A1F7RJI4"/>
<feature type="transmembrane region" description="Helical" evidence="8">
    <location>
        <begin position="203"/>
        <end position="225"/>
    </location>
</feature>
<evidence type="ECO:0000256" key="2">
    <source>
        <dbReference type="ARBA" id="ARBA00007362"/>
    </source>
</evidence>
<protein>
    <submittedName>
        <fullName evidence="10">Transporter</fullName>
    </submittedName>
</protein>
<proteinExistence type="inferred from homology"/>
<reference evidence="10 11" key="1">
    <citation type="journal article" date="2016" name="Nat. Commun.">
        <title>Thousands of microbial genomes shed light on interconnected biogeochemical processes in an aquifer system.</title>
        <authorList>
            <person name="Anantharaman K."/>
            <person name="Brown C.T."/>
            <person name="Hug L.A."/>
            <person name="Sharon I."/>
            <person name="Castelle C.J."/>
            <person name="Probst A.J."/>
            <person name="Thomas B.C."/>
            <person name="Singh A."/>
            <person name="Wilkins M.J."/>
            <person name="Karaoz U."/>
            <person name="Brodie E.L."/>
            <person name="Williams K.H."/>
            <person name="Hubbard S.S."/>
            <person name="Banfield J.F."/>
        </authorList>
    </citation>
    <scope>NUCLEOTIDE SEQUENCE [LARGE SCALE GENOMIC DNA]</scope>
</reference>
<comment type="similarity">
    <text evidence="2">Belongs to the EamA transporter family.</text>
</comment>
<keyword evidence="4" id="KW-1003">Cell membrane</keyword>
<dbReference type="InterPro" id="IPR004626">
    <property type="entry name" value="RarD"/>
</dbReference>
<keyword evidence="3" id="KW-0813">Transport</keyword>
<dbReference type="SUPFAM" id="SSF103481">
    <property type="entry name" value="Multidrug resistance efflux transporter EmrE"/>
    <property type="match status" value="2"/>
</dbReference>
<feature type="transmembrane region" description="Helical" evidence="8">
    <location>
        <begin position="66"/>
        <end position="87"/>
    </location>
</feature>
<feature type="transmembrane region" description="Helical" evidence="8">
    <location>
        <begin position="99"/>
        <end position="117"/>
    </location>
</feature>
<evidence type="ECO:0000256" key="8">
    <source>
        <dbReference type="SAM" id="Phobius"/>
    </source>
</evidence>
<feature type="transmembrane region" description="Helical" evidence="8">
    <location>
        <begin position="237"/>
        <end position="257"/>
    </location>
</feature>
<evidence type="ECO:0000313" key="10">
    <source>
        <dbReference type="EMBL" id="OGL41114.1"/>
    </source>
</evidence>
<feature type="domain" description="EamA" evidence="9">
    <location>
        <begin position="3"/>
        <end position="139"/>
    </location>
</feature>
<sequence length="296" mass="33717">MNRGILYVVLAYALWGVLPVYWKSIKTVPPSEILCHRITWSLVFLVLILSFRNHWKWIRSVYTNKLILLTYVGTSMILSLNWFTYIWAVNSGYIVESSLGYFINPLISVVLGVIFLHERLRIGQWTAVVIAAAGVIYLTFNYGAFPWIAMILAITFGFYGLLRKVVSFSAIEGLSMEMSIMFIPALIYLLYLEKTGSGSFGHIVLTKDLLLLFAGVATMLPLLLFVKGTRKIDLSTVGILQYIAPTLQFLIGVFVYCENFNKTRLYGFVIIWLALIIYTLESIIMNRKKPILIKPL</sequence>
<evidence type="ECO:0000256" key="7">
    <source>
        <dbReference type="ARBA" id="ARBA00023136"/>
    </source>
</evidence>
<dbReference type="InterPro" id="IPR000620">
    <property type="entry name" value="EamA_dom"/>
</dbReference>
<dbReference type="GO" id="GO:0005886">
    <property type="term" value="C:plasma membrane"/>
    <property type="evidence" value="ECO:0007669"/>
    <property type="project" value="UniProtKB-SubCell"/>
</dbReference>
<feature type="transmembrane region" description="Helical" evidence="8">
    <location>
        <begin position="5"/>
        <end position="22"/>
    </location>
</feature>
<keyword evidence="5 8" id="KW-0812">Transmembrane</keyword>